<dbReference type="HOGENOM" id="CLU_3292533_0_0_11"/>
<evidence type="ECO:0000313" key="2">
    <source>
        <dbReference type="Proteomes" id="UP000006742"/>
    </source>
</evidence>
<dbReference type="Proteomes" id="UP000006742">
    <property type="component" value="Chromosome"/>
</dbReference>
<reference evidence="2" key="1">
    <citation type="submission" date="2010-03" db="EMBL/GenBank/DDBJ databases">
        <title>Complete sequence of Mobiluncus curtisii ATCC 43063.</title>
        <authorList>
            <person name="Muzny D."/>
            <person name="Qin X."/>
            <person name="Deng J."/>
            <person name="Jiang H."/>
            <person name="Liu Y."/>
            <person name="Qu J."/>
            <person name="Song X.-Z."/>
            <person name="Zhang L."/>
            <person name="Thornton R."/>
            <person name="Coyle M."/>
            <person name="Francisco L."/>
            <person name="Jackson L."/>
            <person name="Javaid M."/>
            <person name="Korchina V."/>
            <person name="Kovar C."/>
            <person name="Mata R."/>
            <person name="Mathew T."/>
            <person name="Ngo R."/>
            <person name="Nguyen L."/>
            <person name="Nguyen N."/>
            <person name="Okwuonu G."/>
            <person name="Ongeri F."/>
            <person name="Pham C."/>
            <person name="Simmons D."/>
            <person name="Wilczek-Boney K."/>
            <person name="Hale W."/>
            <person name="Jakkamsetti A."/>
            <person name="Pham P."/>
            <person name="Ruth R."/>
            <person name="San Lucas F."/>
            <person name="Warren J."/>
            <person name="Zhang J."/>
            <person name="Zhao Z."/>
            <person name="Zhou C."/>
            <person name="Zhu D."/>
            <person name="Lee S."/>
            <person name="Bess C."/>
            <person name="Blankenburg K."/>
            <person name="Forbes L."/>
            <person name="Fu Q."/>
            <person name="Gubbala S."/>
            <person name="Hirani K."/>
            <person name="Jayaseelan J.C."/>
            <person name="Lara F."/>
            <person name="Munidasa M."/>
            <person name="Palculict T."/>
            <person name="Patil S."/>
            <person name="Pu L.-L."/>
            <person name="Saada N."/>
            <person name="Tang L."/>
            <person name="Weissenberger G."/>
            <person name="Zhu Y."/>
            <person name="Hemphill L."/>
            <person name="Shang Y."/>
            <person name="Youmans B."/>
            <person name="Ayvaz T."/>
            <person name="Ross M."/>
            <person name="Santibanez J."/>
            <person name="Aqrawi P."/>
            <person name="Gross S."/>
            <person name="Joshi V."/>
            <person name="Fowler G."/>
            <person name="Nazareth L."/>
            <person name="Reid J."/>
            <person name="Worley K."/>
            <person name="Petrosino J."/>
            <person name="Highlander S."/>
            <person name="Gibbs R."/>
            <person name="Gibbs R."/>
        </authorList>
    </citation>
    <scope>NUCLEOTIDE SEQUENCE [LARGE SCALE GENOMIC DNA]</scope>
    <source>
        <strain evidence="2">ATCC 43063 / DSM 2711 / V125</strain>
    </source>
</reference>
<name>D6ZIN3_MOBCV</name>
<protein>
    <submittedName>
        <fullName evidence="1">Uncharacterized protein</fullName>
    </submittedName>
</protein>
<proteinExistence type="predicted"/>
<accession>D6ZIN3</accession>
<dbReference type="AlphaFoldDB" id="D6ZIN3"/>
<keyword evidence="2" id="KW-1185">Reference proteome</keyword>
<gene>
    <name evidence="1" type="ordered locus">HMPREF0573_10263</name>
</gene>
<sequence length="40" mass="4683">MTGRETGFDLTNISQIPVLMSPDRKNVMFQLFFIKTHRNV</sequence>
<dbReference type="EMBL" id="CP001992">
    <property type="protein sequence ID" value="ADI66582.1"/>
    <property type="molecule type" value="Genomic_DNA"/>
</dbReference>
<dbReference type="KEGG" id="mcu:HMPREF0573_10263"/>
<dbReference type="STRING" id="548479.HMPREF0573_10263"/>
<evidence type="ECO:0000313" key="1">
    <source>
        <dbReference type="EMBL" id="ADI66582.1"/>
    </source>
</evidence>
<organism evidence="1 2">
    <name type="scientific">Mobiluncus curtisii (strain ATCC 43063 / DSM 2711 / V125)</name>
    <name type="common">Falcivibrio vaginalis</name>
    <dbReference type="NCBI Taxonomy" id="548479"/>
    <lineage>
        <taxon>Bacteria</taxon>
        <taxon>Bacillati</taxon>
        <taxon>Actinomycetota</taxon>
        <taxon>Actinomycetes</taxon>
        <taxon>Actinomycetales</taxon>
        <taxon>Actinomycetaceae</taxon>
        <taxon>Mobiluncus</taxon>
    </lineage>
</organism>